<dbReference type="PANTHER" id="PTHR48466:SF2">
    <property type="entry name" value="OS10G0509000 PROTEIN"/>
    <property type="match status" value="1"/>
</dbReference>
<evidence type="ECO:0000256" key="4">
    <source>
        <dbReference type="ARBA" id="ARBA00022840"/>
    </source>
</evidence>
<dbReference type="InterPro" id="IPR007696">
    <property type="entry name" value="DNA_mismatch_repair_MutS_core"/>
</dbReference>
<dbReference type="SUPFAM" id="SSF52540">
    <property type="entry name" value="P-loop containing nucleoside triphosphate hydrolases"/>
    <property type="match status" value="1"/>
</dbReference>
<evidence type="ECO:0000256" key="2">
    <source>
        <dbReference type="ARBA" id="ARBA00022741"/>
    </source>
</evidence>
<dbReference type="SMART" id="SM00533">
    <property type="entry name" value="MUTSd"/>
    <property type="match status" value="1"/>
</dbReference>
<evidence type="ECO:0000256" key="5">
    <source>
        <dbReference type="ARBA" id="ARBA00022884"/>
    </source>
</evidence>
<gene>
    <name evidence="8" type="ORF">HXA33_16575</name>
</gene>
<dbReference type="InterPro" id="IPR000432">
    <property type="entry name" value="DNA_mismatch_repair_MutS_C"/>
</dbReference>
<dbReference type="GO" id="GO:0005524">
    <property type="term" value="F:ATP binding"/>
    <property type="evidence" value="ECO:0007669"/>
    <property type="project" value="UniProtKB-KW"/>
</dbReference>
<dbReference type="Proteomes" id="UP001057753">
    <property type="component" value="Unassembled WGS sequence"/>
</dbReference>
<sequence length="642" mass="72512">MNHTSLKQLDYQHILDTVATFAHTERAKETIRTSEPKFVKKHINQMLNDVWEAYRIITISSSIPIHSLDDMSAYLQQAKKGLYLQPSQLQRVLSFLEHCRKLNTFMRDKVAVAPNVANYVLSINDMSDTENAIAGSLRHGQIDDHASSELANIRRHRRIKQAEIKEKAEAICRSKKWAPYLQDSLVVEKNDRLTIPIKKQYRSKVSGTMIDTSSSGATIFVEPKELATLYEQLNDLTMAETYEVETILYTLTTSILDIESDLHMAMDIMHHYDVLFAKAKYGQSINAVIPKLNEDYMIHLDVARHPLLGEQAVPLSLQLGIRDRALVITGPNTGGKTVTLKTIGLLTLMAQTGLMIPAGPNTSLHVFQKLFVDIGDGQSIEQNLSTFSSRLTNIIDILEITDDKTLVLIDELGSGTDPNEGMALAHIILEQLYAKGATIVATTHYRELKSLAQTHDGFLNGSMAFDVETLQPTYRLLLGETGNSQAFDIAFKLGLHPTLIHRAQQLCGNQVDETSYSITDIDQTQKRRYDKQLATTNYVRTQQKKKKTAIPLFNQGDNVTVSPHQEVGIVYKGPDEKGDYIVQIKGEKHRINHKRLTLHIPATELYPPDYDFDIIFKSVDYRKTKHLLERKHIKGLVLDDEE</sequence>
<evidence type="ECO:0000256" key="1">
    <source>
        <dbReference type="ARBA" id="ARBA00022730"/>
    </source>
</evidence>
<keyword evidence="2" id="KW-0547">Nucleotide-binding</keyword>
<dbReference type="Gene3D" id="3.40.50.300">
    <property type="entry name" value="P-loop containing nucleotide triphosphate hydrolases"/>
    <property type="match status" value="1"/>
</dbReference>
<dbReference type="GO" id="GO:0006298">
    <property type="term" value="P:mismatch repair"/>
    <property type="evidence" value="ECO:0007669"/>
    <property type="project" value="InterPro"/>
</dbReference>
<keyword evidence="4" id="KW-0067">ATP-binding</keyword>
<dbReference type="PANTHER" id="PTHR48466">
    <property type="entry name" value="OS10G0509000 PROTEIN-RELATED"/>
    <property type="match status" value="1"/>
</dbReference>
<keyword evidence="6" id="KW-0238">DNA-binding</keyword>
<dbReference type="GO" id="GO:0030983">
    <property type="term" value="F:mismatched DNA binding"/>
    <property type="evidence" value="ECO:0007669"/>
    <property type="project" value="InterPro"/>
</dbReference>
<reference evidence="8" key="1">
    <citation type="submission" date="2020-06" db="EMBL/GenBank/DDBJ databases">
        <title>Insight into the genomes of haloalkaliphilic bacilli from Kenyan soda lakes.</title>
        <authorList>
            <person name="Mwirichia R."/>
            <person name="Villamizar G.C."/>
            <person name="Poehlein A."/>
            <person name="Mugweru J."/>
            <person name="Kipnyargis A."/>
            <person name="Kiplimo D."/>
            <person name="Orwa P."/>
            <person name="Daniel R."/>
        </authorList>
    </citation>
    <scope>NUCLEOTIDE SEQUENCE</scope>
    <source>
        <strain evidence="8">B1096_S55</strain>
    </source>
</reference>
<evidence type="ECO:0000256" key="3">
    <source>
        <dbReference type="ARBA" id="ARBA00022801"/>
    </source>
</evidence>
<evidence type="ECO:0000259" key="7">
    <source>
        <dbReference type="PROSITE" id="PS00486"/>
    </source>
</evidence>
<accession>A0A9Q4B528</accession>
<dbReference type="AlphaFoldDB" id="A0A9Q4B528"/>
<keyword evidence="5" id="KW-0694">RNA-binding</keyword>
<dbReference type="GO" id="GO:0140664">
    <property type="term" value="F:ATP-dependent DNA damage sensor activity"/>
    <property type="evidence" value="ECO:0007669"/>
    <property type="project" value="InterPro"/>
</dbReference>
<evidence type="ECO:0000313" key="9">
    <source>
        <dbReference type="Proteomes" id="UP001057753"/>
    </source>
</evidence>
<dbReference type="InterPro" id="IPR027417">
    <property type="entry name" value="P-loop_NTPase"/>
</dbReference>
<name>A0A9Q4B528_SALAG</name>
<dbReference type="PROSITE" id="PS00486">
    <property type="entry name" value="DNA_MISMATCH_REPAIR_2"/>
    <property type="match status" value="1"/>
</dbReference>
<dbReference type="NCBIfam" id="TIGR01069">
    <property type="entry name" value="mutS2"/>
    <property type="match status" value="1"/>
</dbReference>
<keyword evidence="8" id="KW-0540">Nuclease</keyword>
<dbReference type="RefSeq" id="WP_257822536.1">
    <property type="nucleotide sequence ID" value="NZ_JABXYM010000001.1"/>
</dbReference>
<evidence type="ECO:0000256" key="6">
    <source>
        <dbReference type="ARBA" id="ARBA00023125"/>
    </source>
</evidence>
<comment type="caution">
    <text evidence="8">The sequence shown here is derived from an EMBL/GenBank/DDBJ whole genome shotgun (WGS) entry which is preliminary data.</text>
</comment>
<dbReference type="FunFam" id="3.40.50.300:FF:000830">
    <property type="entry name" value="Endonuclease MutS2"/>
    <property type="match status" value="1"/>
</dbReference>
<dbReference type="InterPro" id="IPR036187">
    <property type="entry name" value="DNA_mismatch_repair_MutS_sf"/>
</dbReference>
<dbReference type="GO" id="GO:0004519">
    <property type="term" value="F:endonuclease activity"/>
    <property type="evidence" value="ECO:0007669"/>
    <property type="project" value="UniProtKB-KW"/>
</dbReference>
<organism evidence="8 9">
    <name type="scientific">Salipaludibacillus agaradhaerens</name>
    <name type="common">Bacillus agaradhaerens</name>
    <dbReference type="NCBI Taxonomy" id="76935"/>
    <lineage>
        <taxon>Bacteria</taxon>
        <taxon>Bacillati</taxon>
        <taxon>Bacillota</taxon>
        <taxon>Bacilli</taxon>
        <taxon>Bacillales</taxon>
        <taxon>Bacillaceae</taxon>
    </lineage>
</organism>
<dbReference type="SUPFAM" id="SSF48334">
    <property type="entry name" value="DNA repair protein MutS, domain III"/>
    <property type="match status" value="1"/>
</dbReference>
<dbReference type="GO" id="GO:0016887">
    <property type="term" value="F:ATP hydrolysis activity"/>
    <property type="evidence" value="ECO:0007669"/>
    <property type="project" value="InterPro"/>
</dbReference>
<dbReference type="InterPro" id="IPR005747">
    <property type="entry name" value="MutS2"/>
</dbReference>
<proteinExistence type="predicted"/>
<dbReference type="InterPro" id="IPR045076">
    <property type="entry name" value="MutS"/>
</dbReference>
<feature type="domain" description="DNA mismatch repair proteins mutS family" evidence="7">
    <location>
        <begin position="405"/>
        <end position="421"/>
    </location>
</feature>
<keyword evidence="9" id="KW-1185">Reference proteome</keyword>
<dbReference type="PIRSF" id="PIRSF005814">
    <property type="entry name" value="MutS_YshD"/>
    <property type="match status" value="1"/>
</dbReference>
<dbReference type="GO" id="GO:0019843">
    <property type="term" value="F:rRNA binding"/>
    <property type="evidence" value="ECO:0007669"/>
    <property type="project" value="UniProtKB-KW"/>
</dbReference>
<evidence type="ECO:0000313" key="8">
    <source>
        <dbReference type="EMBL" id="MCR6098157.1"/>
    </source>
</evidence>
<keyword evidence="1" id="KW-0699">rRNA-binding</keyword>
<protein>
    <submittedName>
        <fullName evidence="8">Endonuclease MutS2</fullName>
    </submittedName>
</protein>
<dbReference type="EMBL" id="JABXYM010000001">
    <property type="protein sequence ID" value="MCR6098157.1"/>
    <property type="molecule type" value="Genomic_DNA"/>
</dbReference>
<dbReference type="Pfam" id="PF00488">
    <property type="entry name" value="MutS_V"/>
    <property type="match status" value="1"/>
</dbReference>
<keyword evidence="3" id="KW-0378">Hydrolase</keyword>
<dbReference type="GO" id="GO:0045910">
    <property type="term" value="P:negative regulation of DNA recombination"/>
    <property type="evidence" value="ECO:0007669"/>
    <property type="project" value="InterPro"/>
</dbReference>
<keyword evidence="8" id="KW-0255">Endonuclease</keyword>
<dbReference type="SMART" id="SM00534">
    <property type="entry name" value="MUTSac"/>
    <property type="match status" value="1"/>
</dbReference>